<dbReference type="EMBL" id="CP032184">
    <property type="protein sequence ID" value="AXZ47177.1"/>
    <property type="molecule type" value="Genomic_DNA"/>
</dbReference>
<comment type="function">
    <text evidence="3">Involved in the biogenesis of TorA. Acts on TorA before the insertion of the molybdenum cofactor and, as a result, probably favors a conformation of the apoenzyme that is competent for acquiring the cofactor.</text>
</comment>
<proteinExistence type="inferred from homology"/>
<protein>
    <recommendedName>
        <fullName evidence="3">Chaperone protein TorD</fullName>
    </recommendedName>
</protein>
<dbReference type="Pfam" id="PF02613">
    <property type="entry name" value="Nitrate_red_del"/>
    <property type="match status" value="1"/>
</dbReference>
<dbReference type="NCBIfam" id="NF003442">
    <property type="entry name" value="PRK04976.1"/>
    <property type="match status" value="1"/>
</dbReference>
<dbReference type="InterPro" id="IPR050289">
    <property type="entry name" value="TorD/DmsD_chaperones"/>
</dbReference>
<dbReference type="InterPro" id="IPR020945">
    <property type="entry name" value="DMSO/NO3_reduct_chaperone"/>
</dbReference>
<dbReference type="Gene3D" id="1.20.120.1820">
    <property type="match status" value="1"/>
</dbReference>
<dbReference type="PANTHER" id="PTHR34227">
    <property type="entry name" value="CHAPERONE PROTEIN YCDY"/>
    <property type="match status" value="1"/>
</dbReference>
<keyword evidence="2 3" id="KW-0143">Chaperone</keyword>
<reference evidence="4 6" key="1">
    <citation type="submission" date="2018-09" db="EMBL/GenBank/DDBJ databases">
        <title>Whole genome sequencing of Citrobacter freundii AR_0116.</title>
        <authorList>
            <person name="Conlan S."/>
            <person name="Thomas P.J."/>
            <person name="Mullikin J."/>
            <person name="Frank K.M."/>
            <person name="Segre J.A."/>
        </authorList>
    </citation>
    <scope>NUCLEOTIDE SEQUENCE [LARGE SCALE GENOMIC DNA]</scope>
    <source>
        <strain evidence="4 6">AR_0116</strain>
    </source>
</reference>
<name>A0AAD2XYR0_CITFR</name>
<dbReference type="RefSeq" id="WP_119174009.1">
    <property type="nucleotide sequence ID" value="NZ_CP032184.1"/>
</dbReference>
<dbReference type="GeneID" id="87002261"/>
<evidence type="ECO:0000256" key="1">
    <source>
        <dbReference type="ARBA" id="ARBA00022490"/>
    </source>
</evidence>
<evidence type="ECO:0000313" key="4">
    <source>
        <dbReference type="EMBL" id="AXZ47177.1"/>
    </source>
</evidence>
<evidence type="ECO:0000256" key="3">
    <source>
        <dbReference type="HAMAP-Rule" id="MF_01150"/>
    </source>
</evidence>
<dbReference type="InterPro" id="IPR023069">
    <property type="entry name" value="Chaperone_TorD"/>
</dbReference>
<evidence type="ECO:0000256" key="2">
    <source>
        <dbReference type="ARBA" id="ARBA00023186"/>
    </source>
</evidence>
<dbReference type="AlphaFoldDB" id="A0AAD2XYR0"/>
<dbReference type="GO" id="GO:0005737">
    <property type="term" value="C:cytoplasm"/>
    <property type="evidence" value="ECO:0007669"/>
    <property type="project" value="UniProtKB-SubCell"/>
</dbReference>
<sequence>MMKDTSLTTEQMACVYAWLAQMFSRERDGEGLAQLQSSEMAEWFAVLKGEPLLEAQVLLLEEKIAALKAREDATLELAADFCSLFLMSDKHAALPYASAHLEGGPNYGVIKQLLSDAGMQVSDTFSESADHLAIFIELLSHLHFSLAEAGPRHQQVDALRRETLAGLLRWLPEFTTKCCRYDDFGFYGALSQLLLALVRLDNQRGEQHIRQ</sequence>
<dbReference type="InterPro" id="IPR036411">
    <property type="entry name" value="TorD-like_sf"/>
</dbReference>
<accession>A0AAD2XYR0</accession>
<gene>
    <name evidence="3 5" type="primary">torD</name>
    <name evidence="4" type="ORF">AM363_09525</name>
    <name evidence="5" type="ORF">KY227_005174</name>
</gene>
<evidence type="ECO:0000313" key="5">
    <source>
        <dbReference type="EMBL" id="EHT9942004.1"/>
    </source>
</evidence>
<dbReference type="GO" id="GO:0006457">
    <property type="term" value="P:protein folding"/>
    <property type="evidence" value="ECO:0007669"/>
    <property type="project" value="UniProtKB-UniRule"/>
</dbReference>
<dbReference type="HAMAP" id="MF_01150">
    <property type="entry name" value="TorD"/>
    <property type="match status" value="1"/>
</dbReference>
<comment type="similarity">
    <text evidence="3">Belongs to the TorD/DmsD family. TorD subfamily.</text>
</comment>
<keyword evidence="1 3" id="KW-0963">Cytoplasm</keyword>
<dbReference type="InterPro" id="IPR036386">
    <property type="entry name" value="HscB_C_sf"/>
</dbReference>
<dbReference type="SUPFAM" id="SSF89155">
    <property type="entry name" value="TorD-like"/>
    <property type="match status" value="1"/>
</dbReference>
<organism evidence="5">
    <name type="scientific">Citrobacter freundii</name>
    <dbReference type="NCBI Taxonomy" id="546"/>
    <lineage>
        <taxon>Bacteria</taxon>
        <taxon>Pseudomonadati</taxon>
        <taxon>Pseudomonadota</taxon>
        <taxon>Gammaproteobacteria</taxon>
        <taxon>Enterobacterales</taxon>
        <taxon>Enterobacteriaceae</taxon>
        <taxon>Citrobacter</taxon>
        <taxon>Citrobacter freundii complex</taxon>
    </lineage>
</organism>
<reference evidence="5" key="2">
    <citation type="submission" date="2021-07" db="EMBL/GenBank/DDBJ databases">
        <authorList>
            <consortium name="Clinical and Environmental Microbiology Branch: Whole genome sequencing antimicrobial resistance pathogens in the healthcare setting"/>
        </authorList>
    </citation>
    <scope>NUCLEOTIDE SEQUENCE</scope>
    <source>
        <strain evidence="5">2021DK-00049</strain>
    </source>
</reference>
<comment type="subcellular location">
    <subcellularLocation>
        <location evidence="3">Cytoplasm</location>
    </subcellularLocation>
</comment>
<dbReference type="PANTHER" id="PTHR34227:SF11">
    <property type="entry name" value="CHAPERONE PROTEIN TORD"/>
    <property type="match status" value="1"/>
</dbReference>
<evidence type="ECO:0000313" key="6">
    <source>
        <dbReference type="Proteomes" id="UP000263627"/>
    </source>
</evidence>
<dbReference type="EMBL" id="ABBJDF010000045">
    <property type="protein sequence ID" value="EHT9942004.1"/>
    <property type="molecule type" value="Genomic_DNA"/>
</dbReference>
<dbReference type="Gene3D" id="1.20.1280.20">
    <property type="entry name" value="HscB, C-terminal domain"/>
    <property type="match status" value="1"/>
</dbReference>
<dbReference type="GO" id="GO:0051259">
    <property type="term" value="P:protein complex oligomerization"/>
    <property type="evidence" value="ECO:0007669"/>
    <property type="project" value="InterPro"/>
</dbReference>
<dbReference type="Proteomes" id="UP000263627">
    <property type="component" value="Chromosome"/>
</dbReference>